<dbReference type="KEGG" id="cbei:LF65_02870"/>
<sequence>MSSFIKTKNAVSKELYEVEMILKNIGKDFSSGSTQERFEYFFKVPGKYLHPNPIILSAKAINPKMTINEIIQLIAFIYFDVLNTSINFSSNLKKYFIIITKGAQ</sequence>
<organism evidence="1 2">
    <name type="scientific">Clostridium beijerinckii</name>
    <name type="common">Clostridium MP</name>
    <dbReference type="NCBI Taxonomy" id="1520"/>
    <lineage>
        <taxon>Bacteria</taxon>
        <taxon>Bacillati</taxon>
        <taxon>Bacillota</taxon>
        <taxon>Clostridia</taxon>
        <taxon>Eubacteriales</taxon>
        <taxon>Clostridiaceae</taxon>
        <taxon>Clostridium</taxon>
    </lineage>
</organism>
<evidence type="ECO:0000313" key="2">
    <source>
        <dbReference type="Proteomes" id="UP000031866"/>
    </source>
</evidence>
<proteinExistence type="predicted"/>
<dbReference type="EMBL" id="CP010086">
    <property type="protein sequence ID" value="AJG99440.1"/>
    <property type="molecule type" value="Genomic_DNA"/>
</dbReference>
<dbReference type="STRING" id="1520.LF65_02870"/>
<accession>A0A0B5QEL4</accession>
<evidence type="ECO:0000313" key="1">
    <source>
        <dbReference type="EMBL" id="AJG99440.1"/>
    </source>
</evidence>
<dbReference type="Proteomes" id="UP000031866">
    <property type="component" value="Chromosome"/>
</dbReference>
<dbReference type="RefSeq" id="WP_041896886.1">
    <property type="nucleotide sequence ID" value="NZ_CP010086.2"/>
</dbReference>
<dbReference type="AlphaFoldDB" id="A0A0B5QEL4"/>
<name>A0A0B5QEL4_CLOBE</name>
<reference evidence="2" key="1">
    <citation type="submission" date="2014-12" db="EMBL/GenBank/DDBJ databases">
        <title>Genome sequence of Clostridium beijerinckii strain 59B.</title>
        <authorList>
            <person name="Little G.T."/>
            <person name="Minton N.P."/>
        </authorList>
    </citation>
    <scope>NUCLEOTIDE SEQUENCE [LARGE SCALE GENOMIC DNA]</scope>
    <source>
        <strain evidence="2">59B</strain>
    </source>
</reference>
<gene>
    <name evidence="1" type="ORF">LF65_02870</name>
</gene>
<protein>
    <submittedName>
        <fullName evidence="1">Uncharacterized protein</fullName>
    </submittedName>
</protein>